<evidence type="ECO:0000256" key="8">
    <source>
        <dbReference type="ARBA" id="ARBA00023180"/>
    </source>
</evidence>
<evidence type="ECO:0000256" key="4">
    <source>
        <dbReference type="ARBA" id="ARBA00022525"/>
    </source>
</evidence>
<dbReference type="PANTHER" id="PTHR12027:SF101">
    <property type="entry name" value="PROTEIN WNT-4"/>
    <property type="match status" value="1"/>
</dbReference>
<dbReference type="CDD" id="cd19336">
    <property type="entry name" value="Wnt_Wnt4"/>
    <property type="match status" value="1"/>
</dbReference>
<dbReference type="GeneID" id="106466168"/>
<evidence type="ECO:0000256" key="5">
    <source>
        <dbReference type="ARBA" id="ARBA00022530"/>
    </source>
</evidence>
<keyword evidence="11" id="KW-1185">Reference proteome</keyword>
<comment type="subcellular location">
    <subcellularLocation>
        <location evidence="1 10">Secreted</location>
        <location evidence="1 10">Extracellular space</location>
        <location evidence="1 10">Extracellular matrix</location>
    </subcellularLocation>
</comment>
<accession>A0ABM1T1T5</accession>
<keyword evidence="5" id="KW-0272">Extracellular matrix</keyword>
<dbReference type="PRINTS" id="PR01349">
    <property type="entry name" value="WNTPROTEIN"/>
</dbReference>
<keyword evidence="4" id="KW-0964">Secreted</keyword>
<keyword evidence="8" id="KW-0325">Glycoprotein</keyword>
<evidence type="ECO:0000256" key="7">
    <source>
        <dbReference type="ARBA" id="ARBA00023157"/>
    </source>
</evidence>
<evidence type="ECO:0000256" key="3">
    <source>
        <dbReference type="ARBA" id="ARBA00022473"/>
    </source>
</evidence>
<dbReference type="PANTHER" id="PTHR12027">
    <property type="entry name" value="WNT RELATED"/>
    <property type="match status" value="1"/>
</dbReference>
<dbReference type="RefSeq" id="XP_022249841.1">
    <property type="nucleotide sequence ID" value="XM_022394133.1"/>
</dbReference>
<dbReference type="SMART" id="SM00097">
    <property type="entry name" value="WNT1"/>
    <property type="match status" value="1"/>
</dbReference>
<sequence>MVLICPPVLKRTTTMTFPLMKAGFLFLIFCTTSSAEMRWLALLRQSSVATRGAVHERVEICNIKELSKKQSKICQKNLEIMNSVRLGAELAIQECQWQFKSRRWNCSTGGKRIFGKILKTATREAAFVHSITAAAVAHVVTRACSSGQLQRCGCDRTVRVKPSQGFEWSGCSDNIAFGTAFSKSFVDARDLRRARKKSKPRALMNLHNNEAGRKVLEYNMKLECKCHGVSGSCELRTCWRAMPAFREVGIILKEKFNGATEVKPIVSGKYTKLEPVNIRFKHHTDTDLVYLRPSPNFCELDEKTGSLGTHGRRCNKTSRAIDGCELLCCSRGYISQNRSERERCRCKFHWCCYVECQSCVRTVEINTCN</sequence>
<organism evidence="11 12">
    <name type="scientific">Limulus polyphemus</name>
    <name type="common">Atlantic horseshoe crab</name>
    <dbReference type="NCBI Taxonomy" id="6850"/>
    <lineage>
        <taxon>Eukaryota</taxon>
        <taxon>Metazoa</taxon>
        <taxon>Ecdysozoa</taxon>
        <taxon>Arthropoda</taxon>
        <taxon>Chelicerata</taxon>
        <taxon>Merostomata</taxon>
        <taxon>Xiphosura</taxon>
        <taxon>Limulidae</taxon>
        <taxon>Limulus</taxon>
    </lineage>
</organism>
<evidence type="ECO:0000256" key="1">
    <source>
        <dbReference type="ARBA" id="ARBA00004498"/>
    </source>
</evidence>
<comment type="similarity">
    <text evidence="2 10">Belongs to the Wnt family.</text>
</comment>
<proteinExistence type="inferred from homology"/>
<keyword evidence="7" id="KW-1015">Disulfide bond</keyword>
<dbReference type="PROSITE" id="PS00246">
    <property type="entry name" value="WNT1"/>
    <property type="match status" value="1"/>
</dbReference>
<dbReference type="InterPro" id="IPR005817">
    <property type="entry name" value="Wnt"/>
</dbReference>
<dbReference type="Proteomes" id="UP000694941">
    <property type="component" value="Unplaced"/>
</dbReference>
<evidence type="ECO:0000256" key="2">
    <source>
        <dbReference type="ARBA" id="ARBA00005683"/>
    </source>
</evidence>
<keyword evidence="3 10" id="KW-0217">Developmental protein</keyword>
<dbReference type="InterPro" id="IPR043158">
    <property type="entry name" value="Wnt_C"/>
</dbReference>
<keyword evidence="6 10" id="KW-0879">Wnt signaling pathway</keyword>
<keyword evidence="9" id="KW-0449">Lipoprotein</keyword>
<evidence type="ECO:0000313" key="12">
    <source>
        <dbReference type="RefSeq" id="XP_022249841.1"/>
    </source>
</evidence>
<protein>
    <recommendedName>
        <fullName evidence="10">Protein Wnt</fullName>
    </recommendedName>
</protein>
<evidence type="ECO:0000313" key="11">
    <source>
        <dbReference type="Proteomes" id="UP000694941"/>
    </source>
</evidence>
<evidence type="ECO:0000256" key="6">
    <source>
        <dbReference type="ARBA" id="ARBA00022687"/>
    </source>
</evidence>
<reference evidence="12" key="1">
    <citation type="submission" date="2025-08" db="UniProtKB">
        <authorList>
            <consortium name="RefSeq"/>
        </authorList>
    </citation>
    <scope>IDENTIFICATION</scope>
    <source>
        <tissue evidence="12">Muscle</tissue>
    </source>
</reference>
<dbReference type="Gene3D" id="3.30.2460.20">
    <property type="match status" value="1"/>
</dbReference>
<gene>
    <name evidence="12" type="primary">LOC106466168</name>
</gene>
<dbReference type="InterPro" id="IPR018161">
    <property type="entry name" value="Wnt_CS"/>
</dbReference>
<dbReference type="Pfam" id="PF00110">
    <property type="entry name" value="wnt"/>
    <property type="match status" value="1"/>
</dbReference>
<name>A0ABM1T1T5_LIMPO</name>
<comment type="function">
    <text evidence="10">Ligand for members of the frizzled family of seven transmembrane receptors.</text>
</comment>
<evidence type="ECO:0000256" key="9">
    <source>
        <dbReference type="ARBA" id="ARBA00023288"/>
    </source>
</evidence>
<evidence type="ECO:0000256" key="10">
    <source>
        <dbReference type="RuleBase" id="RU003500"/>
    </source>
</evidence>